<comment type="subcellular location">
    <subcellularLocation>
        <location evidence="1">Nucleus</location>
    </subcellularLocation>
</comment>
<dbReference type="GO" id="GO:0030435">
    <property type="term" value="P:sporulation resulting in formation of a cellular spore"/>
    <property type="evidence" value="ECO:0007669"/>
    <property type="project" value="UniProtKB-KW"/>
</dbReference>
<evidence type="ECO:0000259" key="8">
    <source>
        <dbReference type="PROSITE" id="PS51821"/>
    </source>
</evidence>
<name>A0A4T0BCJ4_AURPU</name>
<evidence type="ECO:0000313" key="10">
    <source>
        <dbReference type="Proteomes" id="UP000304947"/>
    </source>
</evidence>
<evidence type="ECO:0000313" key="9">
    <source>
        <dbReference type="EMBL" id="TIA29524.1"/>
    </source>
</evidence>
<keyword evidence="2" id="KW-0749">Sporulation</keyword>
<evidence type="ECO:0000256" key="2">
    <source>
        <dbReference type="ARBA" id="ARBA00022969"/>
    </source>
</evidence>
<dbReference type="PROSITE" id="PS51821">
    <property type="entry name" value="VELVET"/>
    <property type="match status" value="1"/>
</dbReference>
<proteinExistence type="inferred from homology"/>
<evidence type="ECO:0000256" key="4">
    <source>
        <dbReference type="ARBA" id="ARBA00023163"/>
    </source>
</evidence>
<evidence type="ECO:0000256" key="6">
    <source>
        <dbReference type="ARBA" id="ARBA00038045"/>
    </source>
</evidence>
<dbReference type="InterPro" id="IPR021740">
    <property type="entry name" value="Velvet"/>
</dbReference>
<dbReference type="AlphaFoldDB" id="A0A4T0BCJ4"/>
<evidence type="ECO:0000256" key="3">
    <source>
        <dbReference type="ARBA" id="ARBA00023015"/>
    </source>
</evidence>
<keyword evidence="4" id="KW-0804">Transcription</keyword>
<dbReference type="Proteomes" id="UP000304947">
    <property type="component" value="Unassembled WGS sequence"/>
</dbReference>
<feature type="domain" description="Velvet" evidence="8">
    <location>
        <begin position="57"/>
        <end position="355"/>
    </location>
</feature>
<organism evidence="9 10">
    <name type="scientific">Aureobasidium pullulans</name>
    <name type="common">Black yeast</name>
    <name type="synonym">Pullularia pullulans</name>
    <dbReference type="NCBI Taxonomy" id="5580"/>
    <lineage>
        <taxon>Eukaryota</taxon>
        <taxon>Fungi</taxon>
        <taxon>Dikarya</taxon>
        <taxon>Ascomycota</taxon>
        <taxon>Pezizomycotina</taxon>
        <taxon>Dothideomycetes</taxon>
        <taxon>Dothideomycetidae</taxon>
        <taxon>Dothideales</taxon>
        <taxon>Saccotheciaceae</taxon>
        <taxon>Aureobasidium</taxon>
    </lineage>
</organism>
<dbReference type="GO" id="GO:0005634">
    <property type="term" value="C:nucleus"/>
    <property type="evidence" value="ECO:0007669"/>
    <property type="project" value="UniProtKB-SubCell"/>
</dbReference>
<dbReference type="EMBL" id="QZBU01003013">
    <property type="protein sequence ID" value="TIA29524.1"/>
    <property type="molecule type" value="Genomic_DNA"/>
</dbReference>
<feature type="region of interest" description="Disordered" evidence="7">
    <location>
        <begin position="1"/>
        <end position="27"/>
    </location>
</feature>
<feature type="compositionally biased region" description="Basic and acidic residues" evidence="7">
    <location>
        <begin position="377"/>
        <end position="387"/>
    </location>
</feature>
<evidence type="ECO:0000256" key="1">
    <source>
        <dbReference type="ARBA" id="ARBA00004123"/>
    </source>
</evidence>
<evidence type="ECO:0000256" key="7">
    <source>
        <dbReference type="SAM" id="MobiDB-lite"/>
    </source>
</evidence>
<feature type="compositionally biased region" description="Basic and acidic residues" evidence="7">
    <location>
        <begin position="355"/>
        <end position="368"/>
    </location>
</feature>
<keyword evidence="3" id="KW-0805">Transcription regulation</keyword>
<dbReference type="InterPro" id="IPR037525">
    <property type="entry name" value="Velvet_dom"/>
</dbReference>
<gene>
    <name evidence="9" type="ORF">D6C83_07282</name>
</gene>
<comment type="caution">
    <text evidence="9">The sequence shown here is derived from an EMBL/GenBank/DDBJ whole genome shotgun (WGS) entry which is preliminary data.</text>
</comment>
<sequence>MAQTQNLPPAYGGHPGYPGPPHPQYDHRQQLSMQANGQAMQAAPPVTQTAHIISQTKDNLKYSLVVVQQPIRARMCGFGDKDRRPITPPPCVRLVVTDTRTQQEVPADQLDPSFFILQVDLWDEHGHAEKNIVKASTNSPATSISTATTTSYPPPAERPTLYAPPQVAYHDPRTGQITGYGPPPGYPPQWYGPQPHMPMYMSAPAPAPGHYAQPPMGPAYGQYPGAQPQMYPPQQYQPPVPQQQTNGGMFTRNLIGSLTVNANTLRDPQGKEGHWFVLQDLSVRTEAVFRLKMSFFDISAGRDQTNKLANGSKPVLATVFSEPFQVFSAKKFPGVIESTELSKCFAGQGIKIPIRKDGGKHEGKDEVPQKLNADSASKLDLEKKSYL</sequence>
<dbReference type="Gene3D" id="2.60.40.3960">
    <property type="entry name" value="Velvet domain"/>
    <property type="match status" value="2"/>
</dbReference>
<comment type="similarity">
    <text evidence="6">Belongs to the velvet family. VelB subfamily.</text>
</comment>
<dbReference type="InterPro" id="IPR038491">
    <property type="entry name" value="Velvet_dom_sf"/>
</dbReference>
<dbReference type="Pfam" id="PF11754">
    <property type="entry name" value="Velvet"/>
    <property type="match status" value="1"/>
</dbReference>
<accession>A0A4T0BCJ4</accession>
<dbReference type="PANTHER" id="PTHR33572">
    <property type="entry name" value="SPORE DEVELOPMENT REGULATOR VOSA"/>
    <property type="match status" value="1"/>
</dbReference>
<protein>
    <recommendedName>
        <fullName evidence="8">Velvet domain-containing protein</fullName>
    </recommendedName>
</protein>
<feature type="region of interest" description="Disordered" evidence="7">
    <location>
        <begin position="355"/>
        <end position="387"/>
    </location>
</feature>
<keyword evidence="5" id="KW-0539">Nucleus</keyword>
<feature type="non-terminal residue" evidence="9">
    <location>
        <position position="387"/>
    </location>
</feature>
<dbReference type="PANTHER" id="PTHR33572:SF3">
    <property type="entry name" value="VELVET COMPLEX SUBUNIT B"/>
    <property type="match status" value="1"/>
</dbReference>
<evidence type="ECO:0000256" key="5">
    <source>
        <dbReference type="ARBA" id="ARBA00023242"/>
    </source>
</evidence>
<reference evidence="9 10" key="1">
    <citation type="submission" date="2018-10" db="EMBL/GenBank/DDBJ databases">
        <title>Fifty Aureobasidium pullulans genomes reveal a recombining polyextremotolerant generalist.</title>
        <authorList>
            <person name="Gostincar C."/>
            <person name="Turk M."/>
            <person name="Zajc J."/>
            <person name="Gunde-Cimerman N."/>
        </authorList>
    </citation>
    <scope>NUCLEOTIDE SEQUENCE [LARGE SCALE GENOMIC DNA]</scope>
    <source>
        <strain evidence="9 10">EXF-3380</strain>
    </source>
</reference>